<feature type="transmembrane region" description="Helical" evidence="1">
    <location>
        <begin position="136"/>
        <end position="155"/>
    </location>
</feature>
<keyword evidence="1" id="KW-0812">Transmembrane</keyword>
<dbReference type="AlphaFoldDB" id="A0A2S4N770"/>
<evidence type="ECO:0000313" key="3">
    <source>
        <dbReference type="Proteomes" id="UP000237056"/>
    </source>
</evidence>
<dbReference type="Pfam" id="PF08570">
    <property type="entry name" value="DUF1761"/>
    <property type="match status" value="1"/>
</dbReference>
<feature type="transmembrane region" description="Helical" evidence="1">
    <location>
        <begin position="108"/>
        <end position="129"/>
    </location>
</feature>
<dbReference type="InterPro" id="IPR013879">
    <property type="entry name" value="DUF1761"/>
</dbReference>
<keyword evidence="1" id="KW-1133">Transmembrane helix</keyword>
<organism evidence="2 3">
    <name type="scientific">Flavobacterium croceum DSM 17960</name>
    <dbReference type="NCBI Taxonomy" id="1121886"/>
    <lineage>
        <taxon>Bacteria</taxon>
        <taxon>Pseudomonadati</taxon>
        <taxon>Bacteroidota</taxon>
        <taxon>Flavobacteriia</taxon>
        <taxon>Flavobacteriales</taxon>
        <taxon>Flavobacteriaceae</taxon>
        <taxon>Flavobacterium</taxon>
    </lineage>
</organism>
<comment type="caution">
    <text evidence="2">The sequence shown here is derived from an EMBL/GenBank/DDBJ whole genome shotgun (WGS) entry which is preliminary data.</text>
</comment>
<protein>
    <submittedName>
        <fullName evidence="2">Uncharacterized protein DUF1761</fullName>
    </submittedName>
</protein>
<reference evidence="2 3" key="1">
    <citation type="submission" date="2018-01" db="EMBL/GenBank/DDBJ databases">
        <title>Genomic Encyclopedia of Type Strains, Phase I: the one thousand microbial genomes (KMG-I) project.</title>
        <authorList>
            <person name="Goeker M."/>
        </authorList>
    </citation>
    <scope>NUCLEOTIDE SEQUENCE [LARGE SCALE GENOMIC DNA]</scope>
    <source>
        <strain evidence="2 3">DSM 17960</strain>
    </source>
</reference>
<evidence type="ECO:0000313" key="2">
    <source>
        <dbReference type="EMBL" id="POS01540.1"/>
    </source>
</evidence>
<dbReference type="EMBL" id="PQNY01000010">
    <property type="protein sequence ID" value="POS01540.1"/>
    <property type="molecule type" value="Genomic_DNA"/>
</dbReference>
<dbReference type="OrthoDB" id="333057at2"/>
<keyword evidence="1" id="KW-0472">Membrane</keyword>
<feature type="transmembrane region" description="Helical" evidence="1">
    <location>
        <begin position="50"/>
        <end position="71"/>
    </location>
</feature>
<keyword evidence="3" id="KW-1185">Reference proteome</keyword>
<feature type="transmembrane region" description="Helical" evidence="1">
    <location>
        <begin position="6"/>
        <end position="24"/>
    </location>
</feature>
<dbReference type="RefSeq" id="WP_103726385.1">
    <property type="nucleotide sequence ID" value="NZ_PQNY01000010.1"/>
</dbReference>
<gene>
    <name evidence="2" type="ORF">Q361_110127</name>
</gene>
<accession>A0A2S4N770</accession>
<dbReference type="Proteomes" id="UP000237056">
    <property type="component" value="Unassembled WGS sequence"/>
</dbReference>
<sequence>MNINFIALLLAAFSSLVVGFIWYNPKVFGTIWMREAGIQFDDAKKPNMGLILFGAFIYAFFIAFIIQFLVIHQYGVLGVVGGNPNNEAYKVFMTQENQNAFRTLKHGALHGFMSGLFFALPVVGVGAIFERRSFKYVLVSGGYWVVTCMIMGAIICAMK</sequence>
<proteinExistence type="predicted"/>
<name>A0A2S4N770_9FLAO</name>
<evidence type="ECO:0000256" key="1">
    <source>
        <dbReference type="SAM" id="Phobius"/>
    </source>
</evidence>